<feature type="compositionally biased region" description="Basic and acidic residues" evidence="2">
    <location>
        <begin position="299"/>
        <end position="315"/>
    </location>
</feature>
<evidence type="ECO:0000313" key="4">
    <source>
        <dbReference type="Proteomes" id="UP001237642"/>
    </source>
</evidence>
<proteinExistence type="predicted"/>
<keyword evidence="1" id="KW-0175">Coiled coil</keyword>
<dbReference type="Proteomes" id="UP001237642">
    <property type="component" value="Unassembled WGS sequence"/>
</dbReference>
<evidence type="ECO:0000313" key="3">
    <source>
        <dbReference type="EMBL" id="KAK1362138.1"/>
    </source>
</evidence>
<reference evidence="3" key="2">
    <citation type="submission" date="2023-05" db="EMBL/GenBank/DDBJ databases">
        <authorList>
            <person name="Schelkunov M.I."/>
        </authorList>
    </citation>
    <scope>NUCLEOTIDE SEQUENCE</scope>
    <source>
        <strain evidence="3">Hsosn_3</strain>
        <tissue evidence="3">Leaf</tissue>
    </source>
</reference>
<evidence type="ECO:0000256" key="1">
    <source>
        <dbReference type="SAM" id="Coils"/>
    </source>
</evidence>
<evidence type="ECO:0000256" key="2">
    <source>
        <dbReference type="SAM" id="MobiDB-lite"/>
    </source>
</evidence>
<gene>
    <name evidence="3" type="ORF">POM88_046612</name>
</gene>
<dbReference type="AlphaFoldDB" id="A0AAD8H8X6"/>
<organism evidence="3 4">
    <name type="scientific">Heracleum sosnowskyi</name>
    <dbReference type="NCBI Taxonomy" id="360622"/>
    <lineage>
        <taxon>Eukaryota</taxon>
        <taxon>Viridiplantae</taxon>
        <taxon>Streptophyta</taxon>
        <taxon>Embryophyta</taxon>
        <taxon>Tracheophyta</taxon>
        <taxon>Spermatophyta</taxon>
        <taxon>Magnoliopsida</taxon>
        <taxon>eudicotyledons</taxon>
        <taxon>Gunneridae</taxon>
        <taxon>Pentapetalae</taxon>
        <taxon>asterids</taxon>
        <taxon>campanulids</taxon>
        <taxon>Apiales</taxon>
        <taxon>Apiaceae</taxon>
        <taxon>Apioideae</taxon>
        <taxon>apioid superclade</taxon>
        <taxon>Tordylieae</taxon>
        <taxon>Tordyliinae</taxon>
        <taxon>Heracleum</taxon>
    </lineage>
</organism>
<feature type="region of interest" description="Disordered" evidence="2">
    <location>
        <begin position="299"/>
        <end position="329"/>
    </location>
</feature>
<comment type="caution">
    <text evidence="3">The sequence shown here is derived from an EMBL/GenBank/DDBJ whole genome shotgun (WGS) entry which is preliminary data.</text>
</comment>
<protein>
    <submittedName>
        <fullName evidence="3">Uncharacterized protein</fullName>
    </submittedName>
</protein>
<accession>A0AAD8H8X6</accession>
<name>A0AAD8H8X6_9APIA</name>
<reference evidence="3" key="1">
    <citation type="submission" date="2023-02" db="EMBL/GenBank/DDBJ databases">
        <title>Genome of toxic invasive species Heracleum sosnowskyi carries increased number of genes despite the absence of recent whole-genome duplications.</title>
        <authorList>
            <person name="Schelkunov M."/>
            <person name="Shtratnikova V."/>
            <person name="Makarenko M."/>
            <person name="Klepikova A."/>
            <person name="Omelchenko D."/>
            <person name="Novikova G."/>
            <person name="Obukhova E."/>
            <person name="Bogdanov V."/>
            <person name="Penin A."/>
            <person name="Logacheva M."/>
        </authorList>
    </citation>
    <scope>NUCLEOTIDE SEQUENCE</scope>
    <source>
        <strain evidence="3">Hsosn_3</strain>
        <tissue evidence="3">Leaf</tissue>
    </source>
</reference>
<keyword evidence="4" id="KW-1185">Reference proteome</keyword>
<dbReference type="EMBL" id="JAUIZM010000010">
    <property type="protein sequence ID" value="KAK1362138.1"/>
    <property type="molecule type" value="Genomic_DNA"/>
</dbReference>
<feature type="coiled-coil region" evidence="1">
    <location>
        <begin position="39"/>
        <end position="97"/>
    </location>
</feature>
<sequence>MELLLKLSKFKLQLGALISSLKQSTERERYASEQYNLLLQKHNETEEINRGKLKELQAELAASNDVRQKLETKLNYLQNDNELLDNKQKELQGTINRLLQSKESFIKAYEDSTFEMKQAITRKDSTISGLTEKIRLHMSLFSSVEKEALSVKQIVENAQQVLTEKEDVVAGLKIKVDRASTLGTEFMDKINTLDAKLRSNEEELKRKNKIILDLESHLEAAEMCAKGPEAEKELKETLLAKEEIIQSLISEKKALHFELSSLQVVIKKIQDFIRHMDEESKKAFSSMMASQQCVANQVEAKDRSEQAMESTKENFPHLSDPPQSNFSQPESTLNILNISFAEAKENYKTSVNHLDSECSTTQPQTS</sequence>